<dbReference type="KEGG" id="lbc:LACBIDRAFT_335768"/>
<accession>B0E3C4</accession>
<dbReference type="GeneID" id="6086348"/>
<evidence type="ECO:0000256" key="1">
    <source>
        <dbReference type="SAM" id="MobiDB-lite"/>
    </source>
</evidence>
<dbReference type="EMBL" id="DS547224">
    <property type="protein sequence ID" value="EDQ98661.1"/>
    <property type="molecule type" value="Genomic_DNA"/>
</dbReference>
<dbReference type="Proteomes" id="UP000001194">
    <property type="component" value="Unassembled WGS sequence"/>
</dbReference>
<dbReference type="AlphaFoldDB" id="B0E3C4"/>
<feature type="region of interest" description="Disordered" evidence="1">
    <location>
        <begin position="60"/>
        <end position="108"/>
    </location>
</feature>
<proteinExistence type="predicted"/>
<dbReference type="RefSeq" id="XP_001890693.1">
    <property type="nucleotide sequence ID" value="XM_001890658.1"/>
</dbReference>
<protein>
    <submittedName>
        <fullName evidence="2">Predicted protein</fullName>
    </submittedName>
</protein>
<keyword evidence="3" id="KW-1185">Reference proteome</keyword>
<evidence type="ECO:0000313" key="3">
    <source>
        <dbReference type="Proteomes" id="UP000001194"/>
    </source>
</evidence>
<reference evidence="2 3" key="1">
    <citation type="journal article" date="2008" name="Nature">
        <title>The genome of Laccaria bicolor provides insights into mycorrhizal symbiosis.</title>
        <authorList>
            <person name="Martin F."/>
            <person name="Aerts A."/>
            <person name="Ahren D."/>
            <person name="Brun A."/>
            <person name="Danchin E.G.J."/>
            <person name="Duchaussoy F."/>
            <person name="Gibon J."/>
            <person name="Kohler A."/>
            <person name="Lindquist E."/>
            <person name="Pereda V."/>
            <person name="Salamov A."/>
            <person name="Shapiro H.J."/>
            <person name="Wuyts J."/>
            <person name="Blaudez D."/>
            <person name="Buee M."/>
            <person name="Brokstein P."/>
            <person name="Canbaeck B."/>
            <person name="Cohen D."/>
            <person name="Courty P.E."/>
            <person name="Coutinho P.M."/>
            <person name="Delaruelle C."/>
            <person name="Detter J.C."/>
            <person name="Deveau A."/>
            <person name="DiFazio S."/>
            <person name="Duplessis S."/>
            <person name="Fraissinet-Tachet L."/>
            <person name="Lucic E."/>
            <person name="Frey-Klett P."/>
            <person name="Fourrey C."/>
            <person name="Feussner I."/>
            <person name="Gay G."/>
            <person name="Grimwood J."/>
            <person name="Hoegger P.J."/>
            <person name="Jain P."/>
            <person name="Kilaru S."/>
            <person name="Labbe J."/>
            <person name="Lin Y.C."/>
            <person name="Legue V."/>
            <person name="Le Tacon F."/>
            <person name="Marmeisse R."/>
            <person name="Melayah D."/>
            <person name="Montanini B."/>
            <person name="Muratet M."/>
            <person name="Nehls U."/>
            <person name="Niculita-Hirzel H."/>
            <person name="Oudot-Le Secq M.P."/>
            <person name="Peter M."/>
            <person name="Quesneville H."/>
            <person name="Rajashekar B."/>
            <person name="Reich M."/>
            <person name="Rouhier N."/>
            <person name="Schmutz J."/>
            <person name="Yin T."/>
            <person name="Chalot M."/>
            <person name="Henrissat B."/>
            <person name="Kuees U."/>
            <person name="Lucas S."/>
            <person name="Van de Peer Y."/>
            <person name="Podila G.K."/>
            <person name="Polle A."/>
            <person name="Pukkila P.J."/>
            <person name="Richardson P.M."/>
            <person name="Rouze P."/>
            <person name="Sanders I.R."/>
            <person name="Stajich J.E."/>
            <person name="Tunlid A."/>
            <person name="Tuskan G."/>
            <person name="Grigoriev I.V."/>
        </authorList>
    </citation>
    <scope>NUCLEOTIDE SEQUENCE [LARGE SCALE GENOMIC DNA]</scope>
    <source>
        <strain evidence="3">S238N-H82 / ATCC MYA-4686</strain>
    </source>
</reference>
<dbReference type="HOGENOM" id="CLU_915480_0_0_1"/>
<sequence>MTRPAPRRTLYMTLATSSIFSADGGVTSSLRNSWDQMESGPTLFINKGIAKPAFDVEGEVHRDSRPYSTHEWASAHNSPNPPEFSRRRRRPRHATPRSSLSLYRNGGPPKVNDRNVSTLFVIPQSPPYQVGAQPIDRPCSMTTLHMRHDEPIVTKKQAGELKTLMQQLIPDCSQKSVTILLKTHTLRGVLRELLLHRVVSRLGLPWVLQANHSSDWVIPLSAAEGLRLQVIIDSLHNSDHRPMAKGRKEGEHWTAWAFDMKSNRSIFYLHMYKAGRAAKFGADTRKTFRAYEYDLLWSGEVTAK</sequence>
<organism evidence="3">
    <name type="scientific">Laccaria bicolor (strain S238N-H82 / ATCC MYA-4686)</name>
    <name type="common">Bicoloured deceiver</name>
    <name type="synonym">Laccaria laccata var. bicolor</name>
    <dbReference type="NCBI Taxonomy" id="486041"/>
    <lineage>
        <taxon>Eukaryota</taxon>
        <taxon>Fungi</taxon>
        <taxon>Dikarya</taxon>
        <taxon>Basidiomycota</taxon>
        <taxon>Agaricomycotina</taxon>
        <taxon>Agaricomycetes</taxon>
        <taxon>Agaricomycetidae</taxon>
        <taxon>Agaricales</taxon>
        <taxon>Agaricineae</taxon>
        <taxon>Hydnangiaceae</taxon>
        <taxon>Laccaria</taxon>
    </lineage>
</organism>
<feature type="compositionally biased region" description="Basic residues" evidence="1">
    <location>
        <begin position="86"/>
        <end position="95"/>
    </location>
</feature>
<dbReference type="InParanoid" id="B0E3C4"/>
<name>B0E3C4_LACBS</name>
<evidence type="ECO:0000313" key="2">
    <source>
        <dbReference type="EMBL" id="EDQ98661.1"/>
    </source>
</evidence>
<gene>
    <name evidence="2" type="ORF">LACBIDRAFT_335768</name>
</gene>